<accession>A0A4R9K324</accession>
<dbReference type="EMBL" id="RQGF01000035">
    <property type="protein sequence ID" value="TGL58708.1"/>
    <property type="molecule type" value="Genomic_DNA"/>
</dbReference>
<evidence type="ECO:0000313" key="3">
    <source>
        <dbReference type="Proteomes" id="UP000297762"/>
    </source>
</evidence>
<dbReference type="Proteomes" id="UP000297762">
    <property type="component" value="Unassembled WGS sequence"/>
</dbReference>
<dbReference type="RefSeq" id="WP_135650956.1">
    <property type="nucleotide sequence ID" value="NZ_RQGF01000035.1"/>
</dbReference>
<evidence type="ECO:0000256" key="1">
    <source>
        <dbReference type="SAM" id="Phobius"/>
    </source>
</evidence>
<feature type="transmembrane region" description="Helical" evidence="1">
    <location>
        <begin position="6"/>
        <end position="29"/>
    </location>
</feature>
<keyword evidence="3" id="KW-1185">Reference proteome</keyword>
<evidence type="ECO:0000313" key="2">
    <source>
        <dbReference type="EMBL" id="TGL58708.1"/>
    </source>
</evidence>
<sequence length="235" mass="26954">MDILYSILVTTIISIPLTSLISFLIKAWINSGFSKKIEKFKSELDNITRIQEFKFKKALDDYSLYSAKKHEIYRNLFAIFSESFGHLFSLSGFTIGPDYNVLSKADILEIIPSLGISDTDKKEIINSGEIKKKDDIISEIRRAEYKVKVVIADQKFSEFKNFSVLNEIYFADDINRLIDEIIKQKAKLITSAKIRAFNSNKHVQTGIDEELIKTSLSDLKDQLRRVIRNGLLNSD</sequence>
<keyword evidence="1" id="KW-0812">Transmembrane</keyword>
<protein>
    <submittedName>
        <fullName evidence="2">Uncharacterized protein</fullName>
    </submittedName>
</protein>
<organism evidence="2 3">
    <name type="scientific">Leptospira sarikeiensis</name>
    <dbReference type="NCBI Taxonomy" id="2484943"/>
    <lineage>
        <taxon>Bacteria</taxon>
        <taxon>Pseudomonadati</taxon>
        <taxon>Spirochaetota</taxon>
        <taxon>Spirochaetia</taxon>
        <taxon>Leptospirales</taxon>
        <taxon>Leptospiraceae</taxon>
        <taxon>Leptospira</taxon>
    </lineage>
</organism>
<proteinExistence type="predicted"/>
<comment type="caution">
    <text evidence="2">The sequence shown here is derived from an EMBL/GenBank/DDBJ whole genome shotgun (WGS) entry which is preliminary data.</text>
</comment>
<dbReference type="AlphaFoldDB" id="A0A4R9K324"/>
<name>A0A4R9K324_9LEPT</name>
<keyword evidence="1" id="KW-0472">Membrane</keyword>
<reference evidence="2" key="1">
    <citation type="journal article" date="2019" name="PLoS Negl. Trop. Dis.">
        <title>Revisiting the worldwide diversity of Leptospira species in the environment.</title>
        <authorList>
            <person name="Vincent A.T."/>
            <person name="Schiettekatte O."/>
            <person name="Bourhy P."/>
            <person name="Veyrier F.J."/>
            <person name="Picardeau M."/>
        </authorList>
    </citation>
    <scope>NUCLEOTIDE SEQUENCE [LARGE SCALE GENOMIC DNA]</scope>
    <source>
        <strain evidence="2">201702455</strain>
    </source>
</reference>
<keyword evidence="1" id="KW-1133">Transmembrane helix</keyword>
<dbReference type="OrthoDB" id="2648183at2"/>
<gene>
    <name evidence="2" type="ORF">EHQ64_16790</name>
</gene>